<dbReference type="InterPro" id="IPR052031">
    <property type="entry name" value="Membrane_Transporter-Flippase"/>
</dbReference>
<dbReference type="RefSeq" id="WP_099386913.1">
    <property type="nucleotide sequence ID" value="NZ_JANSWH010000041.1"/>
</dbReference>
<feature type="transmembrane region" description="Helical" evidence="7">
    <location>
        <begin position="174"/>
        <end position="195"/>
    </location>
</feature>
<dbReference type="PIRSF" id="PIRSF006603">
    <property type="entry name" value="DinF"/>
    <property type="match status" value="1"/>
</dbReference>
<evidence type="ECO:0000256" key="4">
    <source>
        <dbReference type="ARBA" id="ARBA00022692"/>
    </source>
</evidence>
<feature type="transmembrane region" description="Helical" evidence="7">
    <location>
        <begin position="102"/>
        <end position="124"/>
    </location>
</feature>
<keyword evidence="3" id="KW-1003">Cell membrane</keyword>
<reference evidence="8 9" key="2">
    <citation type="submission" date="2017-10" db="EMBL/GenBank/DDBJ databases">
        <authorList>
            <person name="Banno H."/>
            <person name="Chua N.-H."/>
        </authorList>
    </citation>
    <scope>NUCLEOTIDE SEQUENCE [LARGE SCALE GENOMIC DNA]</scope>
    <source>
        <strain evidence="8 9">JK623</strain>
    </source>
</reference>
<accession>A0A2G3DZB0</accession>
<dbReference type="PANTHER" id="PTHR43549:SF3">
    <property type="entry name" value="MULTIDRUG RESISTANCE PROTEIN YPNP-RELATED"/>
    <property type="match status" value="1"/>
</dbReference>
<evidence type="ECO:0000313" key="9">
    <source>
        <dbReference type="Proteomes" id="UP000224563"/>
    </source>
</evidence>
<dbReference type="GO" id="GO:0042910">
    <property type="term" value="F:xenobiotic transmembrane transporter activity"/>
    <property type="evidence" value="ECO:0007669"/>
    <property type="project" value="InterPro"/>
</dbReference>
<feature type="transmembrane region" description="Helical" evidence="7">
    <location>
        <begin position="21"/>
        <end position="42"/>
    </location>
</feature>
<feature type="transmembrane region" description="Helical" evidence="7">
    <location>
        <begin position="431"/>
        <end position="453"/>
    </location>
</feature>
<dbReference type="GO" id="GO:0005886">
    <property type="term" value="C:plasma membrane"/>
    <property type="evidence" value="ECO:0007669"/>
    <property type="project" value="UniProtKB-SubCell"/>
</dbReference>
<dbReference type="Proteomes" id="UP000224563">
    <property type="component" value="Unassembled WGS sequence"/>
</dbReference>
<comment type="caution">
    <text evidence="8">The sequence shown here is derived from an EMBL/GenBank/DDBJ whole genome shotgun (WGS) entry which is preliminary data.</text>
</comment>
<comment type="subcellular location">
    <subcellularLocation>
        <location evidence="1">Cell membrane</location>
        <topology evidence="1">Multi-pass membrane protein</topology>
    </subcellularLocation>
</comment>
<evidence type="ECO:0000256" key="6">
    <source>
        <dbReference type="ARBA" id="ARBA00023136"/>
    </source>
</evidence>
<keyword evidence="5 7" id="KW-1133">Transmembrane helix</keyword>
<dbReference type="PANTHER" id="PTHR43549">
    <property type="entry name" value="MULTIDRUG RESISTANCE PROTEIN YPNP-RELATED"/>
    <property type="match status" value="1"/>
</dbReference>
<evidence type="ECO:0000256" key="3">
    <source>
        <dbReference type="ARBA" id="ARBA00022475"/>
    </source>
</evidence>
<dbReference type="AlphaFoldDB" id="A0A2G3DZB0"/>
<dbReference type="InterPro" id="IPR002528">
    <property type="entry name" value="MATE_fam"/>
</dbReference>
<gene>
    <name evidence="8" type="ORF">CSX02_12405</name>
</gene>
<evidence type="ECO:0000256" key="7">
    <source>
        <dbReference type="SAM" id="Phobius"/>
    </source>
</evidence>
<dbReference type="EMBL" id="PDYG01000134">
    <property type="protein sequence ID" value="PHU36376.1"/>
    <property type="molecule type" value="Genomic_DNA"/>
</dbReference>
<organism evidence="8 9">
    <name type="scientific">Agathobacter ruminis</name>
    <dbReference type="NCBI Taxonomy" id="1712665"/>
    <lineage>
        <taxon>Bacteria</taxon>
        <taxon>Bacillati</taxon>
        <taxon>Bacillota</taxon>
        <taxon>Clostridia</taxon>
        <taxon>Lachnospirales</taxon>
        <taxon>Lachnospiraceae</taxon>
        <taxon>Agathobacter</taxon>
    </lineage>
</organism>
<dbReference type="CDD" id="cd13138">
    <property type="entry name" value="MATE_yoeA_like"/>
    <property type="match status" value="1"/>
</dbReference>
<feature type="transmembrane region" description="Helical" evidence="7">
    <location>
        <begin position="68"/>
        <end position="90"/>
    </location>
</feature>
<keyword evidence="2" id="KW-0813">Transport</keyword>
<keyword evidence="9" id="KW-1185">Reference proteome</keyword>
<dbReference type="NCBIfam" id="TIGR00797">
    <property type="entry name" value="matE"/>
    <property type="match status" value="1"/>
</dbReference>
<reference evidence="8 9" key="1">
    <citation type="submission" date="2017-10" db="EMBL/GenBank/DDBJ databases">
        <title>Resolving the taxonomy of Roseburia spp., Eubacterium rectale and Agathobacter spp. through phylogenomic analysis.</title>
        <authorList>
            <person name="Sheridan P.O."/>
            <person name="Walker A.W."/>
            <person name="Duncan S.H."/>
            <person name="Scott K.P."/>
            <person name="Toole P.W.O."/>
            <person name="Luis P."/>
            <person name="Flint H.J."/>
        </authorList>
    </citation>
    <scope>NUCLEOTIDE SEQUENCE [LARGE SCALE GENOMIC DNA]</scope>
    <source>
        <strain evidence="8 9">JK623</strain>
    </source>
</reference>
<protein>
    <submittedName>
        <fullName evidence="8">MATE family efflux transporter</fullName>
    </submittedName>
</protein>
<feature type="transmembrane region" description="Helical" evidence="7">
    <location>
        <begin position="291"/>
        <end position="308"/>
    </location>
</feature>
<dbReference type="Pfam" id="PF01554">
    <property type="entry name" value="MatE"/>
    <property type="match status" value="2"/>
</dbReference>
<feature type="transmembrane region" description="Helical" evidence="7">
    <location>
        <begin position="201"/>
        <end position="223"/>
    </location>
</feature>
<feature type="transmembrane region" description="Helical" evidence="7">
    <location>
        <begin position="144"/>
        <end position="162"/>
    </location>
</feature>
<evidence type="ECO:0000256" key="2">
    <source>
        <dbReference type="ARBA" id="ARBA00022448"/>
    </source>
</evidence>
<dbReference type="InterPro" id="IPR048279">
    <property type="entry name" value="MdtK-like"/>
</dbReference>
<sequence length="465" mass="50561">MATREITKEYDNPHDFTTGNIFYKLIRFMLPILGALILQIMYSAVDVLVVGQFGTTEGISAISTGSSIINLIVFVLSGLSMGVTIVMGRYLGERKDEKIGRVIGGAVVMFAVIAVVLTALLLIFAPFWADLMQSPEIAHAKAVLYIRICGGGIIFIIGYNLISSIFRGIGNSYLPLLFVAIACVINIVGDLLFVAVLHWDVAGAAAATVLAQACSLIFSILICKRKVMPFSLRREDLQWHNPEIRRVLVCGLPMAFQELLTEISFLALLAFVNGMGTTEAIRLASSSGYGVANKLVGIVLLVPSALMQSMSSFIAQNVGAGKEKRAQKAMGFGMLIGGTIGLFMTAAAVFCGQELAAMFTSNVQFQLKATEYLRGFGLEAIVTSVLFSYIGYFTGHHKTLFVLLQSVAQSFLVRLPLAYVMSRMFPDNMLYVGFCAPAATIVGILINTAYFLFYTRKMMEPVDLE</sequence>
<feature type="transmembrane region" description="Helical" evidence="7">
    <location>
        <begin position="372"/>
        <end position="393"/>
    </location>
</feature>
<proteinExistence type="predicted"/>
<dbReference type="GO" id="GO:0015297">
    <property type="term" value="F:antiporter activity"/>
    <property type="evidence" value="ECO:0007669"/>
    <property type="project" value="InterPro"/>
</dbReference>
<evidence type="ECO:0000313" key="8">
    <source>
        <dbReference type="EMBL" id="PHU36376.1"/>
    </source>
</evidence>
<name>A0A2G3DZB0_9FIRM</name>
<feature type="transmembrane region" description="Helical" evidence="7">
    <location>
        <begin position="329"/>
        <end position="352"/>
    </location>
</feature>
<keyword evidence="6 7" id="KW-0472">Membrane</keyword>
<evidence type="ECO:0000256" key="5">
    <source>
        <dbReference type="ARBA" id="ARBA00022989"/>
    </source>
</evidence>
<keyword evidence="4 7" id="KW-0812">Transmembrane</keyword>
<evidence type="ECO:0000256" key="1">
    <source>
        <dbReference type="ARBA" id="ARBA00004651"/>
    </source>
</evidence>